<evidence type="ECO:0000256" key="1">
    <source>
        <dbReference type="SAM" id="MobiDB-lite"/>
    </source>
</evidence>
<evidence type="ECO:0000313" key="2">
    <source>
        <dbReference type="EMBL" id="KAK9709482.1"/>
    </source>
</evidence>
<protein>
    <submittedName>
        <fullName evidence="2">Uncharacterized protein</fullName>
    </submittedName>
</protein>
<proteinExistence type="predicted"/>
<keyword evidence="3" id="KW-1185">Reference proteome</keyword>
<organism evidence="2 3">
    <name type="scientific">Basidiobolus ranarum</name>
    <dbReference type="NCBI Taxonomy" id="34480"/>
    <lineage>
        <taxon>Eukaryota</taxon>
        <taxon>Fungi</taxon>
        <taxon>Fungi incertae sedis</taxon>
        <taxon>Zoopagomycota</taxon>
        <taxon>Entomophthoromycotina</taxon>
        <taxon>Basidiobolomycetes</taxon>
        <taxon>Basidiobolales</taxon>
        <taxon>Basidiobolaceae</taxon>
        <taxon>Basidiobolus</taxon>
    </lineage>
</organism>
<evidence type="ECO:0000313" key="3">
    <source>
        <dbReference type="Proteomes" id="UP001479436"/>
    </source>
</evidence>
<feature type="compositionally biased region" description="Basic residues" evidence="1">
    <location>
        <begin position="66"/>
        <end position="80"/>
    </location>
</feature>
<accession>A0ABR2VXU9</accession>
<dbReference type="EMBL" id="JASJQH010007408">
    <property type="protein sequence ID" value="KAK9709482.1"/>
    <property type="molecule type" value="Genomic_DNA"/>
</dbReference>
<dbReference type="InterPro" id="IPR003889">
    <property type="entry name" value="FYrich_C"/>
</dbReference>
<reference evidence="2 3" key="1">
    <citation type="submission" date="2023-04" db="EMBL/GenBank/DDBJ databases">
        <title>Genome of Basidiobolus ranarum AG-B5.</title>
        <authorList>
            <person name="Stajich J.E."/>
            <person name="Carter-House D."/>
            <person name="Gryganskyi A."/>
        </authorList>
    </citation>
    <scope>NUCLEOTIDE SEQUENCE [LARGE SCALE GENOMIC DNA]</scope>
    <source>
        <strain evidence="2 3">AG-B5</strain>
    </source>
</reference>
<dbReference type="PROSITE" id="PS51543">
    <property type="entry name" value="FYRC"/>
    <property type="match status" value="1"/>
</dbReference>
<gene>
    <name evidence="2" type="ORF">K7432_009022</name>
</gene>
<sequence>MLGSEETPNNFEPVVAFIDTEDDAVDYEEQRQANILKNQELLKQLGLGSTLVGIPEECIKIETQPVKKRRSVTRKPKGSNKPKSETTGRISRRLRGEEPVMAVPLLEEKVENSETQIEHSSKLKNIKTIADYDLPDELHLPFTLRSIKTTVWEIGTIHHGPGKEKYWSNSGCMFRHPYPVGYRATKEHLGRIFDMNIKSSDKGPIFEVAQVGTLQNWKGPTPTAPWTEACLTSRSKGTRVSGPLFFGFSDPLTQKLIEGLPNFEPYDSVFPPKDTKKSRSK</sequence>
<feature type="region of interest" description="Disordered" evidence="1">
    <location>
        <begin position="65"/>
        <end position="94"/>
    </location>
</feature>
<comment type="caution">
    <text evidence="2">The sequence shown here is derived from an EMBL/GenBank/DDBJ whole genome shotgun (WGS) entry which is preliminary data.</text>
</comment>
<name>A0ABR2VXU9_9FUNG</name>
<dbReference type="Proteomes" id="UP001479436">
    <property type="component" value="Unassembled WGS sequence"/>
</dbReference>
<dbReference type="Gene3D" id="3.30.160.360">
    <property type="match status" value="1"/>
</dbReference>